<name>A0A7E4VUI8_PANRE</name>
<reference evidence="3" key="1">
    <citation type="journal article" date="2013" name="Genetics">
        <title>The draft genome and transcriptome of Panagrellus redivivus are shaped by the harsh demands of a free-living lifestyle.</title>
        <authorList>
            <person name="Srinivasan J."/>
            <person name="Dillman A.R."/>
            <person name="Macchietto M.G."/>
            <person name="Heikkinen L."/>
            <person name="Lakso M."/>
            <person name="Fracchia K.M."/>
            <person name="Antoshechkin I."/>
            <person name="Mortazavi A."/>
            <person name="Wong G."/>
            <person name="Sternberg P.W."/>
        </authorList>
    </citation>
    <scope>NUCLEOTIDE SEQUENCE [LARGE SCALE GENOMIC DNA]</scope>
    <source>
        <strain evidence="3">MT8872</strain>
    </source>
</reference>
<evidence type="ECO:0000313" key="4">
    <source>
        <dbReference type="WBParaSite" id="Pan_g2951.t1"/>
    </source>
</evidence>
<feature type="domain" description="LRAT" evidence="2">
    <location>
        <begin position="170"/>
        <end position="279"/>
    </location>
</feature>
<keyword evidence="1" id="KW-0732">Signal</keyword>
<evidence type="ECO:0000313" key="3">
    <source>
        <dbReference type="Proteomes" id="UP000492821"/>
    </source>
</evidence>
<evidence type="ECO:0000256" key="1">
    <source>
        <dbReference type="SAM" id="SignalP"/>
    </source>
</evidence>
<dbReference type="Pfam" id="PF04970">
    <property type="entry name" value="LRAT"/>
    <property type="match status" value="1"/>
</dbReference>
<dbReference type="PROSITE" id="PS51934">
    <property type="entry name" value="LRAT"/>
    <property type="match status" value="1"/>
</dbReference>
<reference evidence="4" key="2">
    <citation type="submission" date="2020-10" db="UniProtKB">
        <authorList>
            <consortium name="WormBaseParasite"/>
        </authorList>
    </citation>
    <scope>IDENTIFICATION</scope>
</reference>
<sequence>MLPSQKFLALFLIYSLSLVDLQQRPVLVAMAQPTVGIRDHAFRRHVDETLKYEGHGFEVSRTYGVTPLGQRFAFIVTKVAWYAVRLITESDRSNLNAASIVPLKEQMYSFRIVERHEFLRQLAADIYVRRRCAELEKGNYGKVYPTRFLAPPPDCVKNPAKYLKRGDHLRRYVLSGIGFHDGIYLGDGRVAHLSNGVSNNFSAKREASARIDSLSNFASNKSLYVVEHCIRRRRPSEIAEEAEEHCRVKLWHGEYDLSQQNCQHFAYMCAAGCERMSPANLALAKVANAMSLF</sequence>
<evidence type="ECO:0000259" key="2">
    <source>
        <dbReference type="PROSITE" id="PS51934"/>
    </source>
</evidence>
<feature type="signal peptide" evidence="1">
    <location>
        <begin position="1"/>
        <end position="21"/>
    </location>
</feature>
<protein>
    <submittedName>
        <fullName evidence="4">LRAT domain-containing protein</fullName>
    </submittedName>
</protein>
<accession>A0A7E4VUI8</accession>
<organism evidence="3 4">
    <name type="scientific">Panagrellus redivivus</name>
    <name type="common">Microworm</name>
    <dbReference type="NCBI Taxonomy" id="6233"/>
    <lineage>
        <taxon>Eukaryota</taxon>
        <taxon>Metazoa</taxon>
        <taxon>Ecdysozoa</taxon>
        <taxon>Nematoda</taxon>
        <taxon>Chromadorea</taxon>
        <taxon>Rhabditida</taxon>
        <taxon>Tylenchina</taxon>
        <taxon>Panagrolaimomorpha</taxon>
        <taxon>Panagrolaimoidea</taxon>
        <taxon>Panagrolaimidae</taxon>
        <taxon>Panagrellus</taxon>
    </lineage>
</organism>
<proteinExistence type="predicted"/>
<dbReference type="WBParaSite" id="Pan_g2951.t1">
    <property type="protein sequence ID" value="Pan_g2951.t1"/>
    <property type="gene ID" value="Pan_g2951"/>
</dbReference>
<dbReference type="AlphaFoldDB" id="A0A7E4VUI8"/>
<dbReference type="Gene3D" id="3.90.1720.10">
    <property type="entry name" value="endopeptidase domain like (from Nostoc punctiforme)"/>
    <property type="match status" value="1"/>
</dbReference>
<feature type="chain" id="PRO_5028956674" evidence="1">
    <location>
        <begin position="22"/>
        <end position="293"/>
    </location>
</feature>
<dbReference type="Proteomes" id="UP000492821">
    <property type="component" value="Unassembled WGS sequence"/>
</dbReference>
<keyword evidence="3" id="KW-1185">Reference proteome</keyword>
<dbReference type="InterPro" id="IPR007053">
    <property type="entry name" value="LRAT_dom"/>
</dbReference>